<dbReference type="Pfam" id="PF13477">
    <property type="entry name" value="Glyco_trans_4_2"/>
    <property type="match status" value="1"/>
</dbReference>
<dbReference type="Pfam" id="PF13692">
    <property type="entry name" value="Glyco_trans_1_4"/>
    <property type="match status" value="1"/>
</dbReference>
<protein>
    <submittedName>
        <fullName evidence="3">Glycosyltransferase family 1 protein</fullName>
    </submittedName>
</protein>
<dbReference type="InterPro" id="IPR028098">
    <property type="entry name" value="Glyco_trans_4-like_N"/>
</dbReference>
<dbReference type="Proteomes" id="UP000773614">
    <property type="component" value="Unassembled WGS sequence"/>
</dbReference>
<dbReference type="Gene3D" id="3.40.50.2000">
    <property type="entry name" value="Glycogen Phosphorylase B"/>
    <property type="match status" value="2"/>
</dbReference>
<dbReference type="PANTHER" id="PTHR12526">
    <property type="entry name" value="GLYCOSYLTRANSFERASE"/>
    <property type="match status" value="1"/>
</dbReference>
<sequence>MAHGAPRGLSAARRDRLDLPTRRRALRHGRPTLRGRVSGKHLLLVVTDERYFWGHRLALARAARDAGWAVTVATAPAGLTESIRAEGFRIEPIAWKRASLDPRALLAEVLALRRIFRRAGPDVVHAVSMRAVLAASLAALATPDLPMVNAFTGLGYTFAAAESRRARLLARLLAAIFRLTLRRERSVVLLENEDDRNFVVRAFAVPPERTAVNPGSGVDMARFAALPPPHNPRPVVACAARMLAMKGIPELVEARRILLARGVEHDLVLAGGIDPSNPTAISERRLRDWMKNDGVEWLGDLDDVRVLWKRADIAVLASRGGEGVPLSLVEAAASGRPLVATLVPGCRDIVEDGRNGLLVPPREPAALAAALERLIRDGELRISMGAASACRARAAFSSEIVTERTLALYRALTEGPPAGGRPDRRRTRPSG</sequence>
<gene>
    <name evidence="3" type="ORF">E4O86_08475</name>
</gene>
<keyword evidence="4" id="KW-1185">Reference proteome</keyword>
<comment type="caution">
    <text evidence="3">The sequence shown here is derived from an EMBL/GenBank/DDBJ whole genome shotgun (WGS) entry which is preliminary data.</text>
</comment>
<feature type="region of interest" description="Disordered" evidence="1">
    <location>
        <begin position="412"/>
        <end position="431"/>
    </location>
</feature>
<organism evidence="3 4">
    <name type="scientific">Propylenella binzhouense</name>
    <dbReference type="NCBI Taxonomy" id="2555902"/>
    <lineage>
        <taxon>Bacteria</taxon>
        <taxon>Pseudomonadati</taxon>
        <taxon>Pseudomonadota</taxon>
        <taxon>Alphaproteobacteria</taxon>
        <taxon>Hyphomicrobiales</taxon>
        <taxon>Propylenellaceae</taxon>
        <taxon>Propylenella</taxon>
    </lineage>
</organism>
<name>A0A964T3E4_9HYPH</name>
<proteinExistence type="predicted"/>
<evidence type="ECO:0000259" key="2">
    <source>
        <dbReference type="Pfam" id="PF13477"/>
    </source>
</evidence>
<dbReference type="EMBL" id="SPKJ01000020">
    <property type="protein sequence ID" value="MYZ47746.1"/>
    <property type="molecule type" value="Genomic_DNA"/>
</dbReference>
<dbReference type="GO" id="GO:0016757">
    <property type="term" value="F:glycosyltransferase activity"/>
    <property type="evidence" value="ECO:0007669"/>
    <property type="project" value="UniProtKB-ARBA"/>
</dbReference>
<evidence type="ECO:0000313" key="4">
    <source>
        <dbReference type="Proteomes" id="UP000773614"/>
    </source>
</evidence>
<feature type="domain" description="Glycosyltransferase subfamily 4-like N-terminal" evidence="2">
    <location>
        <begin position="44"/>
        <end position="182"/>
    </location>
</feature>
<evidence type="ECO:0000313" key="3">
    <source>
        <dbReference type="EMBL" id="MYZ47746.1"/>
    </source>
</evidence>
<dbReference type="PANTHER" id="PTHR12526:SF638">
    <property type="entry name" value="SPORE COAT PROTEIN SA"/>
    <property type="match status" value="1"/>
</dbReference>
<accession>A0A964T3E4</accession>
<dbReference type="AlphaFoldDB" id="A0A964T3E4"/>
<dbReference type="SUPFAM" id="SSF53756">
    <property type="entry name" value="UDP-Glycosyltransferase/glycogen phosphorylase"/>
    <property type="match status" value="1"/>
</dbReference>
<evidence type="ECO:0000256" key="1">
    <source>
        <dbReference type="SAM" id="MobiDB-lite"/>
    </source>
</evidence>
<reference evidence="3" key="1">
    <citation type="submission" date="2019-03" db="EMBL/GenBank/DDBJ databases">
        <title>Afifella sp. nov., isolated from activated sludge.</title>
        <authorList>
            <person name="Li Q."/>
            <person name="Liu Y."/>
        </authorList>
    </citation>
    <scope>NUCLEOTIDE SEQUENCE</scope>
    <source>
        <strain evidence="3">L72</strain>
    </source>
</reference>